<evidence type="ECO:0000313" key="1">
    <source>
        <dbReference type="EMBL" id="ABW02487.1"/>
    </source>
</evidence>
<dbReference type="InterPro" id="IPR008257">
    <property type="entry name" value="Pept_M19"/>
</dbReference>
<dbReference type="Pfam" id="PF01244">
    <property type="entry name" value="Peptidase_M19"/>
    <property type="match status" value="1"/>
</dbReference>
<dbReference type="PROSITE" id="PS51365">
    <property type="entry name" value="RENAL_DIPEPTIDASE_2"/>
    <property type="match status" value="1"/>
</dbReference>
<dbReference type="InterPro" id="IPR032466">
    <property type="entry name" value="Metal_Hydrolase"/>
</dbReference>
<dbReference type="GeneID" id="5709059"/>
<keyword evidence="2" id="KW-1185">Reference proteome</keyword>
<dbReference type="AlphaFoldDB" id="A8MA16"/>
<reference evidence="1 2" key="1">
    <citation type="submission" date="2007-10" db="EMBL/GenBank/DDBJ databases">
        <title>Complete sequence of Caldivirga maquilingensis IC-167.</title>
        <authorList>
            <consortium name="US DOE Joint Genome Institute"/>
            <person name="Copeland A."/>
            <person name="Lucas S."/>
            <person name="Lapidus A."/>
            <person name="Barry K."/>
            <person name="Glavina del Rio T."/>
            <person name="Dalin E."/>
            <person name="Tice H."/>
            <person name="Pitluck S."/>
            <person name="Saunders E."/>
            <person name="Brettin T."/>
            <person name="Bruce D."/>
            <person name="Detter J.C."/>
            <person name="Han C."/>
            <person name="Schmutz J."/>
            <person name="Larimer F."/>
            <person name="Land M."/>
            <person name="Hauser L."/>
            <person name="Kyrpides N."/>
            <person name="Ivanova N."/>
            <person name="Biddle J.F."/>
            <person name="Zhang Z."/>
            <person name="Fitz-Gibbon S.T."/>
            <person name="Lowe T.M."/>
            <person name="Saltikov C."/>
            <person name="House C.H."/>
            <person name="Richardson P."/>
        </authorList>
    </citation>
    <scope>NUCLEOTIDE SEQUENCE [LARGE SCALE GENOMIC DNA]</scope>
    <source>
        <strain evidence="2">ATCC 700844 / DSM 13496 / JCM 10307 / IC-167</strain>
    </source>
</reference>
<dbReference type="Gene3D" id="3.20.20.140">
    <property type="entry name" value="Metal-dependent hydrolases"/>
    <property type="match status" value="1"/>
</dbReference>
<protein>
    <submittedName>
        <fullName evidence="1">Peptidase M19 renal dipeptidase</fullName>
    </submittedName>
</protein>
<dbReference type="eggNOG" id="arCOG04083">
    <property type="taxonomic scope" value="Archaea"/>
</dbReference>
<dbReference type="KEGG" id="cma:Cmaq_1664"/>
<organism evidence="1 2">
    <name type="scientific">Caldivirga maquilingensis (strain ATCC 700844 / DSM 13496 / JCM 10307 / IC-167)</name>
    <dbReference type="NCBI Taxonomy" id="397948"/>
    <lineage>
        <taxon>Archaea</taxon>
        <taxon>Thermoproteota</taxon>
        <taxon>Thermoprotei</taxon>
        <taxon>Thermoproteales</taxon>
        <taxon>Thermoproteaceae</taxon>
        <taxon>Caldivirga</taxon>
    </lineage>
</organism>
<dbReference type="GO" id="GO:0070573">
    <property type="term" value="F:metallodipeptidase activity"/>
    <property type="evidence" value="ECO:0007669"/>
    <property type="project" value="InterPro"/>
</dbReference>
<dbReference type="EMBL" id="CP000852">
    <property type="protein sequence ID" value="ABW02487.1"/>
    <property type="molecule type" value="Genomic_DNA"/>
</dbReference>
<dbReference type="PANTHER" id="PTHR10443:SF12">
    <property type="entry name" value="DIPEPTIDASE"/>
    <property type="match status" value="1"/>
</dbReference>
<dbReference type="SUPFAM" id="SSF51556">
    <property type="entry name" value="Metallo-dependent hydrolases"/>
    <property type="match status" value="1"/>
</dbReference>
<evidence type="ECO:0000313" key="2">
    <source>
        <dbReference type="Proteomes" id="UP000001137"/>
    </source>
</evidence>
<accession>A8MA16</accession>
<proteinExistence type="predicted"/>
<sequence length="312" mass="34921">MRIADLHEDISWGTSQYFNDTINGPAQSSIAQLAKFDQALVFAAIYPHVRTWNEDADKIKALYGRATNPTHFSLDLILDHLKFYYYLERRGLVKIIRDADDELSSVNFIISLEGTDALRDVYDLYILKNLGVRVIQLTWNYDTKFAASCNSRKDYGLTGEGEELVKLANDLGMLIDLAHASKQTVLDTASVSRKPIIVSHANVRKLKDSRRNLDDEMIEAVVKTGGVIGVTAIPSLLPKPSIEGVVDNIKYIGENYGWEHVAIGTDFLGMYPDEVISGLESIEKLSVLNSILGDEAEKVLWSNAYRMLKYIG</sequence>
<name>A8MA16_CALMQ</name>
<dbReference type="GO" id="GO:0006508">
    <property type="term" value="P:proteolysis"/>
    <property type="evidence" value="ECO:0007669"/>
    <property type="project" value="InterPro"/>
</dbReference>
<dbReference type="PANTHER" id="PTHR10443">
    <property type="entry name" value="MICROSOMAL DIPEPTIDASE"/>
    <property type="match status" value="1"/>
</dbReference>
<dbReference type="RefSeq" id="WP_012186706.1">
    <property type="nucleotide sequence ID" value="NC_009954.1"/>
</dbReference>
<dbReference type="Proteomes" id="UP000001137">
    <property type="component" value="Chromosome"/>
</dbReference>
<gene>
    <name evidence="1" type="ordered locus">Cmaq_1664</name>
</gene>
<dbReference type="OrthoDB" id="26221at2157"/>
<dbReference type="HOGENOM" id="CLU_031404_2_1_2"/>